<proteinExistence type="predicted"/>
<sequence>MSDKMEMEDVIFTGEDEFTQSRKELDDTSSIDEQKDLGVQSQDTFSTVIMELNQQEIKRLEGENRTLNENIESMSQELNEINDKNKKLENKYDNLIQDYEDLLQKEQEAKQCFEDLKQKLQKQPENNQRIANLRDQLREKETDIHELEQKNKNLKGKAKEAASKYKLLEAQVHDQTNDIVTLQSQLSEKENDIRELNQKLKDEISKYQSALETKTHDQPNDIATLQDQLNEKESDIRDLVKKNRELKEEASKYQSALGAATNVRLGNDDQNHSVQLKQDILDLQRTLEHYAILQRKVLEQIFDFSNKYGLYKGDNYSLETDIDLKAQELLLLIKEFSETRVGTDEVSNVATIKIRQQIYRILGNRGFSNIISPKDNSISSHNFIHIFSQVLNETINKYRQINDIERKKEVEKLAQQLIRDVCRIFWFRFLVQEPKLQNKFIESNTLVNPDLMNGRWETDELEKVCVDLCYFPLVGRDLDSNSNYKVITPAKIITRPIDQSNTDEEENEQGQQVNEKGNEGNEENEPDKVVDVKNSSLLNFVKKKMRSNSK</sequence>
<protein>
    <submittedName>
        <fullName evidence="3">12167_t:CDS:1</fullName>
    </submittedName>
</protein>
<dbReference type="PANTHER" id="PTHR43941:SF1">
    <property type="entry name" value="STRUCTURAL MAINTENANCE OF CHROMOSOMES PROTEIN 2"/>
    <property type="match status" value="1"/>
</dbReference>
<dbReference type="GO" id="GO:0000796">
    <property type="term" value="C:condensin complex"/>
    <property type="evidence" value="ECO:0007669"/>
    <property type="project" value="TreeGrafter"/>
</dbReference>
<dbReference type="GO" id="GO:0000793">
    <property type="term" value="C:condensed chromosome"/>
    <property type="evidence" value="ECO:0007669"/>
    <property type="project" value="TreeGrafter"/>
</dbReference>
<dbReference type="EMBL" id="CAJVPQ010002353">
    <property type="protein sequence ID" value="CAG8593961.1"/>
    <property type="molecule type" value="Genomic_DNA"/>
</dbReference>
<comment type="caution">
    <text evidence="3">The sequence shown here is derived from an EMBL/GenBank/DDBJ whole genome shotgun (WGS) entry which is preliminary data.</text>
</comment>
<reference evidence="3" key="1">
    <citation type="submission" date="2021-06" db="EMBL/GenBank/DDBJ databases">
        <authorList>
            <person name="Kallberg Y."/>
            <person name="Tangrot J."/>
            <person name="Rosling A."/>
        </authorList>
    </citation>
    <scope>NUCLEOTIDE SEQUENCE</scope>
    <source>
        <strain evidence="3">UK204</strain>
    </source>
</reference>
<feature type="region of interest" description="Disordered" evidence="2">
    <location>
        <begin position="1"/>
        <end position="36"/>
    </location>
</feature>
<dbReference type="GO" id="GO:0007076">
    <property type="term" value="P:mitotic chromosome condensation"/>
    <property type="evidence" value="ECO:0007669"/>
    <property type="project" value="TreeGrafter"/>
</dbReference>
<gene>
    <name evidence="3" type="ORF">FCALED_LOCUS8243</name>
</gene>
<feature type="compositionally biased region" description="Acidic residues" evidence="2">
    <location>
        <begin position="8"/>
        <end position="18"/>
    </location>
</feature>
<evidence type="ECO:0000313" key="3">
    <source>
        <dbReference type="EMBL" id="CAG8593961.1"/>
    </source>
</evidence>
<organism evidence="3 4">
    <name type="scientific">Funneliformis caledonium</name>
    <dbReference type="NCBI Taxonomy" id="1117310"/>
    <lineage>
        <taxon>Eukaryota</taxon>
        <taxon>Fungi</taxon>
        <taxon>Fungi incertae sedis</taxon>
        <taxon>Mucoromycota</taxon>
        <taxon>Glomeromycotina</taxon>
        <taxon>Glomeromycetes</taxon>
        <taxon>Glomerales</taxon>
        <taxon>Glomeraceae</taxon>
        <taxon>Funneliformis</taxon>
    </lineage>
</organism>
<feature type="region of interest" description="Disordered" evidence="2">
    <location>
        <begin position="496"/>
        <end position="535"/>
    </location>
</feature>
<evidence type="ECO:0000256" key="2">
    <source>
        <dbReference type="SAM" id="MobiDB-lite"/>
    </source>
</evidence>
<feature type="coiled-coil region" evidence="1">
    <location>
        <begin position="50"/>
        <end position="263"/>
    </location>
</feature>
<keyword evidence="4" id="KW-1185">Reference proteome</keyword>
<dbReference type="Proteomes" id="UP000789570">
    <property type="component" value="Unassembled WGS sequence"/>
</dbReference>
<dbReference type="GO" id="GO:0000785">
    <property type="term" value="C:chromatin"/>
    <property type="evidence" value="ECO:0007669"/>
    <property type="project" value="TreeGrafter"/>
</dbReference>
<evidence type="ECO:0000313" key="4">
    <source>
        <dbReference type="Proteomes" id="UP000789570"/>
    </source>
</evidence>
<keyword evidence="1" id="KW-0175">Coiled coil</keyword>
<accession>A0A9N9C7G7</accession>
<dbReference type="OrthoDB" id="2421915at2759"/>
<evidence type="ECO:0000256" key="1">
    <source>
        <dbReference type="SAM" id="Coils"/>
    </source>
</evidence>
<dbReference type="Gene3D" id="1.10.287.1490">
    <property type="match status" value="1"/>
</dbReference>
<feature type="compositionally biased region" description="Basic and acidic residues" evidence="2">
    <location>
        <begin position="19"/>
        <end position="36"/>
    </location>
</feature>
<dbReference type="GO" id="GO:0003682">
    <property type="term" value="F:chromatin binding"/>
    <property type="evidence" value="ECO:0007669"/>
    <property type="project" value="TreeGrafter"/>
</dbReference>
<name>A0A9N9C7G7_9GLOM</name>
<dbReference type="AlphaFoldDB" id="A0A9N9C7G7"/>
<dbReference type="PANTHER" id="PTHR43941">
    <property type="entry name" value="STRUCTURAL MAINTENANCE OF CHROMOSOMES PROTEIN 2"/>
    <property type="match status" value="1"/>
</dbReference>